<dbReference type="Gene3D" id="2.170.130.10">
    <property type="entry name" value="TonB-dependent receptor, plug domain"/>
    <property type="match status" value="1"/>
</dbReference>
<keyword evidence="8" id="KW-0732">Signal</keyword>
<dbReference type="SUPFAM" id="SSF49464">
    <property type="entry name" value="Carboxypeptidase regulatory domain-like"/>
    <property type="match status" value="1"/>
</dbReference>
<evidence type="ECO:0000256" key="7">
    <source>
        <dbReference type="PROSITE-ProRule" id="PRU01360"/>
    </source>
</evidence>
<proteinExistence type="inferred from homology"/>
<dbReference type="InterPro" id="IPR023997">
    <property type="entry name" value="TonB-dep_OMP_SusC/RagA_CS"/>
</dbReference>
<evidence type="ECO:0000256" key="1">
    <source>
        <dbReference type="ARBA" id="ARBA00004571"/>
    </source>
</evidence>
<keyword evidence="5 7" id="KW-0472">Membrane</keyword>
<dbReference type="Pfam" id="PF13715">
    <property type="entry name" value="CarbopepD_reg_2"/>
    <property type="match status" value="1"/>
</dbReference>
<keyword evidence="6 7" id="KW-0998">Cell outer membrane</keyword>
<dbReference type="RefSeq" id="WP_234868071.1">
    <property type="nucleotide sequence ID" value="NZ_JAKEVY010000005.1"/>
</dbReference>
<sequence length="1057" mass="116022">MHKTKTTRKWVVPLCVFLFGLLLAQTLSAQTGDRTITGRITGTDNLPVAGATIMIKNTQRGYNTDEKGNFKLTAKTGEVLVISYVGFETREVPVGNTNTLNITLRTANANMSEVVVIGYGATKRANLTSAQTTVSSKDMDRTINTTLEQAIQGRAAGVYITQNSGQPGGGISVNIRGVNTINGSNEPLYVIDGVQIQGSSVSFGAQSSANPIAGLNPNDIDNIQVLQGPSATAVYGSRATNGVILITTKRGKSGDTKFNYGYQYSVQRPPQKMDVMNLREYATMVKEFHAIAGGETPAEFLDPSLLGKGTDWQEALFRNAPMQKHQLSVSGGNEKTTYYLAGDYLKQDGIALGSGFDRYSARLNLDNKPREWATIGASLSFNQTNENLTTSQENIIANALRLTPQIPVKNLDGSWGGGDETNGANQFAPVNPIAIATLTTNKFVRRQILGSLNVGIKLTKDLQFRTSFNTNLGFGNSDYYQPAYRIGWAVNDRASLSQGNSTNTYWNWNQMLEYNKQFGNHQLGIMVSHEAQESNWKNTGAVRTGFLTNDILDLNAGDPLTATNSGGSGDWAMESYFGRLNYNYDNRYILVGTIRRDGSGNFGPENKWGTFPSVSAAWRISQEKFFKSGFISELKLRLETGTTGNQGGSGYIYSPMATSPTPTGTGFLPSRYSNPGLKWEETRTNNIGLNIGMAQNRINIEFDYYVKNTDNLLLDNPLPWYMGTNGTGSVGSPQVNIGTLQNKGWGLTINTVNINNKKLRWESNLNLSSFKTKIKKFYSETAFIDRTSWWLEDWTQRSAVGQAPWLFRGYVEEGIFGSIEEIENSPVPVDNNGNRLPIDQANGLWVGDIKFKDINGDGIIDEKDQTTIGNPWPKLFAGFTNSFSYKGFDLSILITATYGNDIYNYIAKVNSNPNNINLSRNLLVGVMDYAKPHTDNSGKVILENPGTDVPRISYGPNNNHARPTSKWVEDGSFIRLKNVTLTYNLPVNLIAKQRIVKGARMSISGQNIFTLTNYSGLDPEVGAYVGRDASAANQAIGLDFGRYPLTPVYAFTIGLDF</sequence>
<dbReference type="Proteomes" id="UP001200145">
    <property type="component" value="Unassembled WGS sequence"/>
</dbReference>
<accession>A0ABS9BMY5</accession>
<comment type="subcellular location">
    <subcellularLocation>
        <location evidence="1 7">Cell outer membrane</location>
        <topology evidence="1 7">Multi-pass membrane protein</topology>
    </subcellularLocation>
</comment>
<evidence type="ECO:0000256" key="2">
    <source>
        <dbReference type="ARBA" id="ARBA00022448"/>
    </source>
</evidence>
<dbReference type="Gene3D" id="2.40.170.20">
    <property type="entry name" value="TonB-dependent receptor, beta-barrel domain"/>
    <property type="match status" value="1"/>
</dbReference>
<dbReference type="PROSITE" id="PS52016">
    <property type="entry name" value="TONB_DEPENDENT_REC_3"/>
    <property type="match status" value="1"/>
</dbReference>
<keyword evidence="4 7" id="KW-0812">Transmembrane</keyword>
<dbReference type="InterPro" id="IPR037066">
    <property type="entry name" value="Plug_dom_sf"/>
</dbReference>
<keyword evidence="2 7" id="KW-0813">Transport</keyword>
<evidence type="ECO:0000256" key="6">
    <source>
        <dbReference type="ARBA" id="ARBA00023237"/>
    </source>
</evidence>
<keyword evidence="11" id="KW-1185">Reference proteome</keyword>
<keyword evidence="3 7" id="KW-1134">Transmembrane beta strand</keyword>
<dbReference type="SUPFAM" id="SSF56935">
    <property type="entry name" value="Porins"/>
    <property type="match status" value="1"/>
</dbReference>
<evidence type="ECO:0000256" key="3">
    <source>
        <dbReference type="ARBA" id="ARBA00022452"/>
    </source>
</evidence>
<comment type="caution">
    <text evidence="10">The sequence shown here is derived from an EMBL/GenBank/DDBJ whole genome shotgun (WGS) entry which is preliminary data.</text>
</comment>
<feature type="chain" id="PRO_5045365711" evidence="8">
    <location>
        <begin position="30"/>
        <end position="1057"/>
    </location>
</feature>
<feature type="signal peptide" evidence="8">
    <location>
        <begin position="1"/>
        <end position="29"/>
    </location>
</feature>
<dbReference type="NCBIfam" id="TIGR04056">
    <property type="entry name" value="OMP_RagA_SusC"/>
    <property type="match status" value="1"/>
</dbReference>
<dbReference type="EMBL" id="JAKEVY010000005">
    <property type="protein sequence ID" value="MCF1716695.1"/>
    <property type="molecule type" value="Genomic_DNA"/>
</dbReference>
<gene>
    <name evidence="10" type="ORF">L0U88_18785</name>
</gene>
<evidence type="ECO:0000313" key="11">
    <source>
        <dbReference type="Proteomes" id="UP001200145"/>
    </source>
</evidence>
<dbReference type="InterPro" id="IPR023996">
    <property type="entry name" value="TonB-dep_OMP_SusC/RagA"/>
</dbReference>
<dbReference type="Gene3D" id="2.60.40.1120">
    <property type="entry name" value="Carboxypeptidase-like, regulatory domain"/>
    <property type="match status" value="1"/>
</dbReference>
<comment type="similarity">
    <text evidence="7">Belongs to the TonB-dependent receptor family.</text>
</comment>
<evidence type="ECO:0000313" key="10">
    <source>
        <dbReference type="EMBL" id="MCF1716695.1"/>
    </source>
</evidence>
<dbReference type="InterPro" id="IPR039426">
    <property type="entry name" value="TonB-dep_rcpt-like"/>
</dbReference>
<dbReference type="InterPro" id="IPR008969">
    <property type="entry name" value="CarboxyPept-like_regulatory"/>
</dbReference>
<keyword evidence="10" id="KW-0675">Receptor</keyword>
<dbReference type="InterPro" id="IPR036942">
    <property type="entry name" value="Beta-barrel_TonB_sf"/>
</dbReference>
<evidence type="ECO:0000256" key="5">
    <source>
        <dbReference type="ARBA" id="ARBA00023136"/>
    </source>
</evidence>
<evidence type="ECO:0000259" key="9">
    <source>
        <dbReference type="Pfam" id="PF07715"/>
    </source>
</evidence>
<feature type="domain" description="TonB-dependent receptor plug" evidence="9">
    <location>
        <begin position="126"/>
        <end position="243"/>
    </location>
</feature>
<reference evidence="10 11" key="1">
    <citation type="submission" date="2022-01" db="EMBL/GenBank/DDBJ databases">
        <title>Flavihumibacter sp. nov., isolated from sediment of a river.</title>
        <authorList>
            <person name="Liu H."/>
        </authorList>
    </citation>
    <scope>NUCLEOTIDE SEQUENCE [LARGE SCALE GENOMIC DNA]</scope>
    <source>
        <strain evidence="10 11">RY-1</strain>
    </source>
</reference>
<dbReference type="Pfam" id="PF07715">
    <property type="entry name" value="Plug"/>
    <property type="match status" value="1"/>
</dbReference>
<dbReference type="NCBIfam" id="TIGR04057">
    <property type="entry name" value="SusC_RagA_signa"/>
    <property type="match status" value="1"/>
</dbReference>
<protein>
    <submittedName>
        <fullName evidence="10">TonB-dependent receptor</fullName>
    </submittedName>
</protein>
<evidence type="ECO:0000256" key="8">
    <source>
        <dbReference type="SAM" id="SignalP"/>
    </source>
</evidence>
<dbReference type="InterPro" id="IPR012910">
    <property type="entry name" value="Plug_dom"/>
</dbReference>
<organism evidence="10 11">
    <name type="scientific">Flavihumibacter fluminis</name>
    <dbReference type="NCBI Taxonomy" id="2909236"/>
    <lineage>
        <taxon>Bacteria</taxon>
        <taxon>Pseudomonadati</taxon>
        <taxon>Bacteroidota</taxon>
        <taxon>Chitinophagia</taxon>
        <taxon>Chitinophagales</taxon>
        <taxon>Chitinophagaceae</taxon>
        <taxon>Flavihumibacter</taxon>
    </lineage>
</organism>
<name>A0ABS9BMY5_9BACT</name>
<evidence type="ECO:0000256" key="4">
    <source>
        <dbReference type="ARBA" id="ARBA00022692"/>
    </source>
</evidence>